<dbReference type="GeneID" id="34578826"/>
<dbReference type="RefSeq" id="XP_022485960.1">
    <property type="nucleotide sequence ID" value="XM_022634092.1"/>
</dbReference>
<dbReference type="InterPro" id="IPR001509">
    <property type="entry name" value="Epimerase_deHydtase"/>
</dbReference>
<keyword evidence="2" id="KW-0413">Isomerase</keyword>
<dbReference type="OrthoDB" id="331544at2759"/>
<dbReference type="STRING" id="1835702.A0A1F5LBF2"/>
<organism evidence="5 6">
    <name type="scientific">Penicillium arizonense</name>
    <dbReference type="NCBI Taxonomy" id="1835702"/>
    <lineage>
        <taxon>Eukaryota</taxon>
        <taxon>Fungi</taxon>
        <taxon>Dikarya</taxon>
        <taxon>Ascomycota</taxon>
        <taxon>Pezizomycotina</taxon>
        <taxon>Eurotiomycetes</taxon>
        <taxon>Eurotiomycetidae</taxon>
        <taxon>Eurotiales</taxon>
        <taxon>Aspergillaceae</taxon>
        <taxon>Penicillium</taxon>
    </lineage>
</organism>
<dbReference type="SUPFAM" id="SSF51735">
    <property type="entry name" value="NAD(P)-binding Rossmann-fold domains"/>
    <property type="match status" value="1"/>
</dbReference>
<dbReference type="Gene3D" id="3.90.25.10">
    <property type="entry name" value="UDP-galactose 4-epimerase, domain 1"/>
    <property type="match status" value="1"/>
</dbReference>
<comment type="caution">
    <text evidence="5">The sequence shown here is derived from an EMBL/GenBank/DDBJ whole genome shotgun (WGS) entry which is preliminary data.</text>
</comment>
<protein>
    <recommendedName>
        <fullName evidence="4">NAD-dependent epimerase/dehydratase domain-containing protein</fullName>
    </recommendedName>
</protein>
<proteinExistence type="predicted"/>
<dbReference type="GO" id="GO:0050661">
    <property type="term" value="F:NADP binding"/>
    <property type="evidence" value="ECO:0007669"/>
    <property type="project" value="InterPro"/>
</dbReference>
<evidence type="ECO:0000256" key="1">
    <source>
        <dbReference type="ARBA" id="ARBA00022857"/>
    </source>
</evidence>
<sequence length="387" mass="43719">MEMFDSNYGTLSPLRIRTFHVDLFPFQPSPYISDSALDTDQLNIMIVVTGGASFIGSNIIKELNNRGHSNILVVDDLGVDGAKFRNLADCQIADLISPSEFRAAICNRTSTLETTEFRATSRNKLFLTQARVVYHYGGATAEENGADVMDAHFTYAKEVFNWCQDLKIRLIYASSATVYGSSPSFSVTDGKEAPLTPQGYCHLLFDQYVVKNKQPVKNMQVAGLRLFTVYGPREQYKGTRASVVNQFYSKRMEFKAVELFGEYAGCEAGQQKRDFVHVEDVARLNCWFYDHPEVDGIFNVGTGKARSFQEVATQVVRHFGSPEGYIRNIQFTQHLKGKYQSYTCADLSSLRCKAAPLAFRDIEEGIPEYMEWLDDNQFNGKKQVEKE</sequence>
<keyword evidence="3" id="KW-0119">Carbohydrate metabolism</keyword>
<evidence type="ECO:0000256" key="3">
    <source>
        <dbReference type="ARBA" id="ARBA00023277"/>
    </source>
</evidence>
<evidence type="ECO:0000313" key="5">
    <source>
        <dbReference type="EMBL" id="OGE50512.1"/>
    </source>
</evidence>
<dbReference type="Pfam" id="PF01370">
    <property type="entry name" value="Epimerase"/>
    <property type="match status" value="1"/>
</dbReference>
<dbReference type="AlphaFoldDB" id="A0A1F5LBF2"/>
<dbReference type="Proteomes" id="UP000177622">
    <property type="component" value="Unassembled WGS sequence"/>
</dbReference>
<dbReference type="NCBIfam" id="TIGR02197">
    <property type="entry name" value="heptose_epim"/>
    <property type="match status" value="1"/>
</dbReference>
<dbReference type="GO" id="GO:0005975">
    <property type="term" value="P:carbohydrate metabolic process"/>
    <property type="evidence" value="ECO:0007669"/>
    <property type="project" value="InterPro"/>
</dbReference>
<dbReference type="Gene3D" id="3.40.50.720">
    <property type="entry name" value="NAD(P)-binding Rossmann-like Domain"/>
    <property type="match status" value="1"/>
</dbReference>
<dbReference type="PANTHER" id="PTHR43103:SF3">
    <property type="entry name" value="ADP-L-GLYCERO-D-MANNO-HEPTOSE-6-EPIMERASE"/>
    <property type="match status" value="1"/>
</dbReference>
<name>A0A1F5LBF2_PENAI</name>
<evidence type="ECO:0000256" key="2">
    <source>
        <dbReference type="ARBA" id="ARBA00023235"/>
    </source>
</evidence>
<gene>
    <name evidence="5" type="ORF">PENARI_c016G06975</name>
</gene>
<keyword evidence="6" id="KW-1185">Reference proteome</keyword>
<reference evidence="5 6" key="1">
    <citation type="journal article" date="2016" name="Sci. Rep.">
        <title>Penicillium arizonense, a new, genome sequenced fungal species, reveals a high chemical diversity in secreted metabolites.</title>
        <authorList>
            <person name="Grijseels S."/>
            <person name="Nielsen J.C."/>
            <person name="Randelovic M."/>
            <person name="Nielsen J."/>
            <person name="Nielsen K.F."/>
            <person name="Workman M."/>
            <person name="Frisvad J.C."/>
        </authorList>
    </citation>
    <scope>NUCLEOTIDE SEQUENCE [LARGE SCALE GENOMIC DNA]</scope>
    <source>
        <strain evidence="5 6">CBS 141311</strain>
    </source>
</reference>
<dbReference type="InterPro" id="IPR036291">
    <property type="entry name" value="NAD(P)-bd_dom_sf"/>
</dbReference>
<dbReference type="PANTHER" id="PTHR43103">
    <property type="entry name" value="NUCLEOSIDE-DIPHOSPHATE-SUGAR EPIMERASE"/>
    <property type="match status" value="1"/>
</dbReference>
<feature type="domain" description="NAD-dependent epimerase/dehydratase" evidence="4">
    <location>
        <begin position="46"/>
        <end position="301"/>
    </location>
</feature>
<dbReference type="GO" id="GO:0008712">
    <property type="term" value="F:ADP-glyceromanno-heptose 6-epimerase activity"/>
    <property type="evidence" value="ECO:0007669"/>
    <property type="project" value="InterPro"/>
</dbReference>
<evidence type="ECO:0000313" key="6">
    <source>
        <dbReference type="Proteomes" id="UP000177622"/>
    </source>
</evidence>
<evidence type="ECO:0000259" key="4">
    <source>
        <dbReference type="Pfam" id="PF01370"/>
    </source>
</evidence>
<accession>A0A1F5LBF2</accession>
<dbReference type="EMBL" id="LXJU01000016">
    <property type="protein sequence ID" value="OGE50512.1"/>
    <property type="molecule type" value="Genomic_DNA"/>
</dbReference>
<dbReference type="InterPro" id="IPR011912">
    <property type="entry name" value="Heptose_epim"/>
</dbReference>
<keyword evidence="1" id="KW-0521">NADP</keyword>